<dbReference type="InterPro" id="IPR014710">
    <property type="entry name" value="RmlC-like_jellyroll"/>
</dbReference>
<dbReference type="AlphaFoldDB" id="A0A4Y7RN72"/>
<dbReference type="Pfam" id="PF07883">
    <property type="entry name" value="Cupin_2"/>
    <property type="match status" value="1"/>
</dbReference>
<dbReference type="RefSeq" id="WP_243119822.1">
    <property type="nucleotide sequence ID" value="NZ_QFFZ01000026.1"/>
</dbReference>
<evidence type="ECO:0000256" key="1">
    <source>
        <dbReference type="ARBA" id="ARBA00023125"/>
    </source>
</evidence>
<name>A0A4Y7RN72_9FIRM</name>
<keyword evidence="4" id="KW-1185">Reference proteome</keyword>
<dbReference type="GO" id="GO:0003700">
    <property type="term" value="F:DNA-binding transcription factor activity"/>
    <property type="evidence" value="ECO:0007669"/>
    <property type="project" value="TreeGrafter"/>
</dbReference>
<comment type="caution">
    <text evidence="3">The sequence shown here is derived from an EMBL/GenBank/DDBJ whole genome shotgun (WGS) entry which is preliminary data.</text>
</comment>
<feature type="domain" description="HTH cro/C1-type" evidence="2">
    <location>
        <begin position="7"/>
        <end position="61"/>
    </location>
</feature>
<dbReference type="PANTHER" id="PTHR46797:SF1">
    <property type="entry name" value="METHYLPHOSPHONATE SYNTHASE"/>
    <property type="match status" value="1"/>
</dbReference>
<keyword evidence="1" id="KW-0238">DNA-binding</keyword>
<dbReference type="CDD" id="cd00093">
    <property type="entry name" value="HTH_XRE"/>
    <property type="match status" value="1"/>
</dbReference>
<dbReference type="SUPFAM" id="SSF47413">
    <property type="entry name" value="lambda repressor-like DNA-binding domains"/>
    <property type="match status" value="1"/>
</dbReference>
<proteinExistence type="predicted"/>
<dbReference type="GO" id="GO:0003677">
    <property type="term" value="F:DNA binding"/>
    <property type="evidence" value="ECO:0007669"/>
    <property type="project" value="UniProtKB-KW"/>
</dbReference>
<protein>
    <submittedName>
        <fullName evidence="3">HTH-type transcriptional regulator PuuR</fullName>
    </submittedName>
</protein>
<organism evidence="3 4">
    <name type="scientific">Pelotomaculum propionicicum</name>
    <dbReference type="NCBI Taxonomy" id="258475"/>
    <lineage>
        <taxon>Bacteria</taxon>
        <taxon>Bacillati</taxon>
        <taxon>Bacillota</taxon>
        <taxon>Clostridia</taxon>
        <taxon>Eubacteriales</taxon>
        <taxon>Desulfotomaculaceae</taxon>
        <taxon>Pelotomaculum</taxon>
    </lineage>
</organism>
<dbReference type="EMBL" id="QFFZ01000026">
    <property type="protein sequence ID" value="TEB10444.1"/>
    <property type="molecule type" value="Genomic_DNA"/>
</dbReference>
<evidence type="ECO:0000313" key="4">
    <source>
        <dbReference type="Proteomes" id="UP000297597"/>
    </source>
</evidence>
<dbReference type="PANTHER" id="PTHR46797">
    <property type="entry name" value="HTH-TYPE TRANSCRIPTIONAL REGULATOR"/>
    <property type="match status" value="1"/>
</dbReference>
<dbReference type="Proteomes" id="UP000297597">
    <property type="component" value="Unassembled WGS sequence"/>
</dbReference>
<dbReference type="Gene3D" id="2.60.120.10">
    <property type="entry name" value="Jelly Rolls"/>
    <property type="match status" value="1"/>
</dbReference>
<evidence type="ECO:0000259" key="2">
    <source>
        <dbReference type="PROSITE" id="PS50943"/>
    </source>
</evidence>
<dbReference type="InterPro" id="IPR001387">
    <property type="entry name" value="Cro/C1-type_HTH"/>
</dbReference>
<dbReference type="InterPro" id="IPR010982">
    <property type="entry name" value="Lambda_DNA-bd_dom_sf"/>
</dbReference>
<gene>
    <name evidence="3" type="primary">puuR</name>
    <name evidence="3" type="ORF">Pmgp_02353</name>
</gene>
<dbReference type="CDD" id="cd02209">
    <property type="entry name" value="cupin_XRE_C"/>
    <property type="match status" value="1"/>
</dbReference>
<evidence type="ECO:0000313" key="3">
    <source>
        <dbReference type="EMBL" id="TEB10444.1"/>
    </source>
</evidence>
<dbReference type="Pfam" id="PF01381">
    <property type="entry name" value="HTH_3"/>
    <property type="match status" value="1"/>
</dbReference>
<dbReference type="Gene3D" id="1.10.260.40">
    <property type="entry name" value="lambda repressor-like DNA-binding domains"/>
    <property type="match status" value="1"/>
</dbReference>
<dbReference type="InterPro" id="IPR011051">
    <property type="entry name" value="RmlC_Cupin_sf"/>
</dbReference>
<accession>A0A4Y7RN72</accession>
<dbReference type="SMART" id="SM00530">
    <property type="entry name" value="HTH_XRE"/>
    <property type="match status" value="1"/>
</dbReference>
<dbReference type="InterPro" id="IPR013096">
    <property type="entry name" value="Cupin_2"/>
</dbReference>
<sequence>MGLGTRIKRVRINSGMTVRQLAQKVGLSASFLYQLEQEKTSPSFSTLKSIAAALNTNITLLIEDNLPEEWLVVRKNNYKRVVTENPGMELNLLTFLGLREKRMQPMVFKLDPGAVSTGIGALEEKEHFLYVLEGEIEVTIRDTKYVLNKGDAAYFIFDAPGELRNNGPERAAGLWVYSPPGTK</sequence>
<reference evidence="3 4" key="1">
    <citation type="journal article" date="2018" name="Environ. Microbiol.">
        <title>Novel energy conservation strategies and behaviour of Pelotomaculum schinkii driving syntrophic propionate catabolism.</title>
        <authorList>
            <person name="Hidalgo-Ahumada C.A.P."/>
            <person name="Nobu M.K."/>
            <person name="Narihiro T."/>
            <person name="Tamaki H."/>
            <person name="Liu W.T."/>
            <person name="Kamagata Y."/>
            <person name="Stams A.J.M."/>
            <person name="Imachi H."/>
            <person name="Sousa D.Z."/>
        </authorList>
    </citation>
    <scope>NUCLEOTIDE SEQUENCE [LARGE SCALE GENOMIC DNA]</scope>
    <source>
        <strain evidence="3 4">MGP</strain>
    </source>
</reference>
<dbReference type="GO" id="GO:0005829">
    <property type="term" value="C:cytosol"/>
    <property type="evidence" value="ECO:0007669"/>
    <property type="project" value="TreeGrafter"/>
</dbReference>
<dbReference type="SUPFAM" id="SSF51182">
    <property type="entry name" value="RmlC-like cupins"/>
    <property type="match status" value="1"/>
</dbReference>
<dbReference type="InterPro" id="IPR050807">
    <property type="entry name" value="TransReg_Diox_bact_type"/>
</dbReference>
<dbReference type="PROSITE" id="PS50943">
    <property type="entry name" value="HTH_CROC1"/>
    <property type="match status" value="1"/>
</dbReference>